<dbReference type="Proteomes" id="UP000014071">
    <property type="component" value="Unassembled WGS sequence"/>
</dbReference>
<dbReference type="GO" id="GO:0005829">
    <property type="term" value="C:cytosol"/>
    <property type="evidence" value="ECO:0007669"/>
    <property type="project" value="TreeGrafter"/>
</dbReference>
<dbReference type="HOGENOM" id="CLU_046061_0_0_1"/>
<dbReference type="Pfam" id="PF04190">
    <property type="entry name" value="GET4"/>
    <property type="match status" value="1"/>
</dbReference>
<evidence type="ECO:0000256" key="1">
    <source>
        <dbReference type="ARBA" id="ARBA00005351"/>
    </source>
</evidence>
<dbReference type="InterPro" id="IPR011990">
    <property type="entry name" value="TPR-like_helical_dom_sf"/>
</dbReference>
<dbReference type="AlphaFoldDB" id="R9P509"/>
<dbReference type="PANTHER" id="PTHR12875:SF0">
    <property type="entry name" value="GOLGI TO ER TRAFFIC PROTEIN 4 HOMOLOG"/>
    <property type="match status" value="1"/>
</dbReference>
<gene>
    <name evidence="3" type="ORF">PHSY_004021</name>
</gene>
<dbReference type="Gene3D" id="1.25.40.10">
    <property type="entry name" value="Tetratricopeptide repeat domain"/>
    <property type="match status" value="1"/>
</dbReference>
<feature type="region of interest" description="Disordered" evidence="2">
    <location>
        <begin position="341"/>
        <end position="399"/>
    </location>
</feature>
<feature type="compositionally biased region" description="Low complexity" evidence="2">
    <location>
        <begin position="374"/>
        <end position="390"/>
    </location>
</feature>
<evidence type="ECO:0000313" key="4">
    <source>
        <dbReference type="Proteomes" id="UP000014071"/>
    </source>
</evidence>
<keyword evidence="4" id="KW-1185">Reference proteome</keyword>
<dbReference type="GeneID" id="24109307"/>
<dbReference type="GO" id="GO:0045048">
    <property type="term" value="P:protein insertion into ER membrane"/>
    <property type="evidence" value="ECO:0007669"/>
    <property type="project" value="InterPro"/>
</dbReference>
<evidence type="ECO:0000256" key="2">
    <source>
        <dbReference type="SAM" id="MobiDB-lite"/>
    </source>
</evidence>
<dbReference type="eggNOG" id="KOG3024">
    <property type="taxonomic scope" value="Eukaryota"/>
</dbReference>
<organism evidence="3 4">
    <name type="scientific">Pseudozyma hubeiensis (strain SY62)</name>
    <name type="common">Yeast</name>
    <dbReference type="NCBI Taxonomy" id="1305764"/>
    <lineage>
        <taxon>Eukaryota</taxon>
        <taxon>Fungi</taxon>
        <taxon>Dikarya</taxon>
        <taxon>Basidiomycota</taxon>
        <taxon>Ustilaginomycotina</taxon>
        <taxon>Ustilaginomycetes</taxon>
        <taxon>Ustilaginales</taxon>
        <taxon>Ustilaginaceae</taxon>
        <taxon>Pseudozyma</taxon>
    </lineage>
</organism>
<comment type="similarity">
    <text evidence="1">Belongs to the GET4 family.</text>
</comment>
<dbReference type="PANTHER" id="PTHR12875">
    <property type="entry name" value="GOLGI TO ER TRAFFIC PROTEIN 4 HOMOLOG"/>
    <property type="match status" value="1"/>
</dbReference>
<dbReference type="InterPro" id="IPR007317">
    <property type="entry name" value="GET4"/>
</dbReference>
<dbReference type="STRING" id="1305764.R9P509"/>
<dbReference type="RefSeq" id="XP_012190028.1">
    <property type="nucleotide sequence ID" value="XM_012334638.1"/>
</dbReference>
<proteinExistence type="inferred from homology"/>
<protein>
    <submittedName>
        <fullName evidence="3">Uncharacterized protein</fullName>
    </submittedName>
</protein>
<sequence>MSSGYELHQKLRTKTVRLVKKKQYDEAISTLHSGALTLLSQSEQGSGCDLAVYMIDVYNSKDAPVDSDSRDRITEILAQAAPDFWRKKVVDAAVKWSVKASGASTGDPLLRLFIAKMYAKEGDFEHAEGHFLASCIETEQTYAVESAPKAYAQAMAEWLTAFAEQASQQEGETRGADAIARIEAGRFALRATIPLLANHAVKPALSFQENYLSVVTTSLKSLLLPVTPNPRPYTPPGSPTPSTDIQLYLTANPDLNFSQLAVALVSESHKLQRRGVPEWLRNAWIQLVRQYEREAPSLSQEEGVREAIPRIGEDWFGLKVQRGGGGGNMLNEMMASLFGGAPGGGAGQGRAEEKRQIQGAGAAPKAKSAVQSGAPAAAAAQAAAAPTATADDLVDDEMD</sequence>
<reference evidence="4" key="1">
    <citation type="journal article" date="2013" name="Genome Announc.">
        <title>Draft genome sequence of the basidiomycetous yeast-like fungus Pseudozyma hubeiensis SY62, which produces an abundant amount of the biosurfactant mannosylerythritol lipids.</title>
        <authorList>
            <person name="Konishi M."/>
            <person name="Hatada Y."/>
            <person name="Horiuchi J."/>
        </authorList>
    </citation>
    <scope>NUCLEOTIDE SEQUENCE [LARGE SCALE GENOMIC DNA]</scope>
    <source>
        <strain evidence="4">SY62</strain>
    </source>
</reference>
<dbReference type="OrthoDB" id="10252405at2759"/>
<dbReference type="EMBL" id="DF238801">
    <property type="protein sequence ID" value="GAC96441.1"/>
    <property type="molecule type" value="Genomic_DNA"/>
</dbReference>
<accession>R9P509</accession>
<name>R9P509_PSEHS</name>
<evidence type="ECO:0000313" key="3">
    <source>
        <dbReference type="EMBL" id="GAC96441.1"/>
    </source>
</evidence>